<evidence type="ECO:0000256" key="1">
    <source>
        <dbReference type="SAM" id="MobiDB-lite"/>
    </source>
</evidence>
<dbReference type="Pfam" id="PF22816">
    <property type="entry name" value="CatAgl_D2"/>
    <property type="match status" value="1"/>
</dbReference>
<dbReference type="InterPro" id="IPR000421">
    <property type="entry name" value="FA58C"/>
</dbReference>
<dbReference type="SMART" id="SM00231">
    <property type="entry name" value="FA58C"/>
    <property type="match status" value="1"/>
</dbReference>
<feature type="signal peptide" evidence="2">
    <location>
        <begin position="1"/>
        <end position="26"/>
    </location>
</feature>
<keyword evidence="5" id="KW-1185">Reference proteome</keyword>
<comment type="caution">
    <text evidence="4">The sequence shown here is derived from an EMBL/GenBank/DDBJ whole genome shotgun (WGS) entry which is preliminary data.</text>
</comment>
<dbReference type="InterPro" id="IPR055149">
    <property type="entry name" value="Agl_cat_D2"/>
</dbReference>
<dbReference type="RefSeq" id="WP_323327893.1">
    <property type="nucleotide sequence ID" value="NZ_JAYFSI010000003.1"/>
</dbReference>
<dbReference type="PROSITE" id="PS50022">
    <property type="entry name" value="FA58C_3"/>
    <property type="match status" value="2"/>
</dbReference>
<protein>
    <submittedName>
        <fullName evidence="4">CARDB domain-containing protein</fullName>
    </submittedName>
</protein>
<keyword evidence="2" id="KW-0732">Signal</keyword>
<gene>
    <name evidence="4" type="ORF">VA596_16250</name>
</gene>
<feature type="region of interest" description="Disordered" evidence="1">
    <location>
        <begin position="173"/>
        <end position="194"/>
    </location>
</feature>
<reference evidence="4 5" key="1">
    <citation type="submission" date="2023-12" db="EMBL/GenBank/DDBJ databases">
        <title>Amycolatopsis sp. V23-08.</title>
        <authorList>
            <person name="Somphong A."/>
        </authorList>
    </citation>
    <scope>NUCLEOTIDE SEQUENCE [LARGE SCALE GENOMIC DNA]</scope>
    <source>
        <strain evidence="4 5">V23-08</strain>
    </source>
</reference>
<dbReference type="SUPFAM" id="SSF49785">
    <property type="entry name" value="Galactose-binding domain-like"/>
    <property type="match status" value="2"/>
</dbReference>
<evidence type="ECO:0000313" key="5">
    <source>
        <dbReference type="Proteomes" id="UP001304298"/>
    </source>
</evidence>
<dbReference type="InterPro" id="IPR013783">
    <property type="entry name" value="Ig-like_fold"/>
</dbReference>
<organism evidence="4 5">
    <name type="scientific">Amycolatopsis heterodermiae</name>
    <dbReference type="NCBI Taxonomy" id="3110235"/>
    <lineage>
        <taxon>Bacteria</taxon>
        <taxon>Bacillati</taxon>
        <taxon>Actinomycetota</taxon>
        <taxon>Actinomycetes</taxon>
        <taxon>Pseudonocardiales</taxon>
        <taxon>Pseudonocardiaceae</taxon>
        <taxon>Amycolatopsis</taxon>
    </lineage>
</organism>
<dbReference type="Gene3D" id="2.60.120.260">
    <property type="entry name" value="Galactose-binding domain-like"/>
    <property type="match status" value="2"/>
</dbReference>
<evidence type="ECO:0000256" key="2">
    <source>
        <dbReference type="SAM" id="SignalP"/>
    </source>
</evidence>
<feature type="domain" description="F5/8 type C" evidence="3">
    <location>
        <begin position="33"/>
        <end position="176"/>
    </location>
</feature>
<evidence type="ECO:0000259" key="3">
    <source>
        <dbReference type="PROSITE" id="PS50022"/>
    </source>
</evidence>
<proteinExistence type="predicted"/>
<dbReference type="InterPro" id="IPR036116">
    <property type="entry name" value="FN3_sf"/>
</dbReference>
<dbReference type="CDD" id="cd14490">
    <property type="entry name" value="CBM6-CBM35-CBM36_like_1"/>
    <property type="match status" value="1"/>
</dbReference>
<name>A0ABU5R4F4_9PSEU</name>
<feature type="compositionally biased region" description="Polar residues" evidence="1">
    <location>
        <begin position="175"/>
        <end position="184"/>
    </location>
</feature>
<evidence type="ECO:0000313" key="4">
    <source>
        <dbReference type="EMBL" id="MEA5361097.1"/>
    </source>
</evidence>
<dbReference type="SMART" id="SM00710">
    <property type="entry name" value="PbH1"/>
    <property type="match status" value="4"/>
</dbReference>
<dbReference type="Proteomes" id="UP001304298">
    <property type="component" value="Unassembled WGS sequence"/>
</dbReference>
<dbReference type="InterPro" id="IPR006626">
    <property type="entry name" value="PbH1"/>
</dbReference>
<dbReference type="EMBL" id="JAYFSI010000003">
    <property type="protein sequence ID" value="MEA5361097.1"/>
    <property type="molecule type" value="Genomic_DNA"/>
</dbReference>
<dbReference type="InterPro" id="IPR011635">
    <property type="entry name" value="CARDB"/>
</dbReference>
<dbReference type="InterPro" id="IPR012334">
    <property type="entry name" value="Pectin_lyas_fold"/>
</dbReference>
<feature type="chain" id="PRO_5047376921" evidence="2">
    <location>
        <begin position="27"/>
        <end position="1197"/>
    </location>
</feature>
<dbReference type="Pfam" id="PF00754">
    <property type="entry name" value="F5_F8_type_C"/>
    <property type="match status" value="2"/>
</dbReference>
<dbReference type="Pfam" id="PF07705">
    <property type="entry name" value="CARDB"/>
    <property type="match status" value="1"/>
</dbReference>
<dbReference type="SUPFAM" id="SSF51126">
    <property type="entry name" value="Pectin lyase-like"/>
    <property type="match status" value="1"/>
</dbReference>
<accession>A0ABU5R4F4</accession>
<dbReference type="Gene3D" id="2.60.40.10">
    <property type="entry name" value="Immunoglobulins"/>
    <property type="match status" value="3"/>
</dbReference>
<dbReference type="InterPro" id="IPR011050">
    <property type="entry name" value="Pectin_lyase_fold/virulence"/>
</dbReference>
<dbReference type="SUPFAM" id="SSF49265">
    <property type="entry name" value="Fibronectin type III"/>
    <property type="match status" value="1"/>
</dbReference>
<feature type="domain" description="F5/8 type C" evidence="3">
    <location>
        <begin position="266"/>
        <end position="412"/>
    </location>
</feature>
<dbReference type="InterPro" id="IPR008979">
    <property type="entry name" value="Galactose-bd-like_sf"/>
</dbReference>
<dbReference type="Gene3D" id="2.160.20.10">
    <property type="entry name" value="Single-stranded right-handed beta-helix, Pectin lyase-like"/>
    <property type="match status" value="1"/>
</dbReference>
<dbReference type="InterPro" id="IPR033801">
    <property type="entry name" value="CBM6-CBM35-CBM36-like_1"/>
</dbReference>
<sequence>MRTKRLLSRAATYAALSLLLAAPAVAASGAPAATAVPTAVAAVQAASATYTASSQLGEYPVSNVGDGNQATYWESVNNQLPQWVQADLGATTDVAQLVLKLPTGWEARTETLTVQGSTNGSSFSTLVASAGYRFDPATANTVTINLTASTRYVRLNVTANTGWPAAQLSEFEVHGSTSGGDTQPPSAPGNLAYTAPASGQLRLTWSASTDNIGVTGYDVYANNALRGSVAGNVLTYTDNQPDGTTVSYYVRAKDAAGNVSGNSNTVTRNGTQVGTNLAVGKPITASSTEFTFVATNANDNSTSTYWEGGGGTYPNLLTVGLGSNADLSQVVVKLNPDASWGPRTQTIAVEGREQASSTFTTLAAAQTYSFSPSTGNTVTIPLSGRVADVRLRVTANSGAGGGQAAEFQVIGVPAPNPDLTVSGVSWSPQNPVETDAITASATVRNAGNLASGATNVNLYLGTTKVGTAAVGALAAGASTTVSANIGAQNAGSYQLTAKVDEANAVIEQNENNNSFTGSTALVVSPVQSSDLVSATGWSPNNPSAGNTVTFSVTLRNQGTIASASGAHGVTVTITDANGTVVKTLTGSYSGAIAAGATASPVNVGTWTAANGKYTVKTVVANDANELPVKQANNTTTQSLFVGQGANMPYDMYEAEDGVLAGGAAVVGPNRTIGDLAGEASGRKAVTLNSTGASVEFTTRAATNTLVTRFSIPDSAGGGGINSTINVYVNGTFLKAIDLTSHYAWLYGAETGPGNSPGTGPRHIYDEASALLGTTVPAGSRIKLQKDAANSTNYAIDFVNFEQATAQANPDPAHFAVPAGFTQQDVQAALDKVRQDSTLTGVYLPAGDYSLSSKVNVYGKAITLIGAGPWFTKFSAPSGQENTDIGFDVQSTANGSTVSGFAVFGNYTSRIDGPGKVFNLANVANLTIDNIWVEHQVVMVWGTNVDNTTIKNSRIRDTFADGINLTNGSTGNHVVNDEARSTGDDSFALFAATDINQGNQYDNVFENLTALTPWRAAGLAVYGGYNNTFRNLYIADTLTYSAITISSLDFGYPFLGFGPQPTTVQNASLIRAGGHFWGQQTFPAIWMFSASKEFRGIRVSDVDIQSPTYSGIMFQTNYVGNQPQNSVQDTVLTNVNISGAQRSGDAFDAKSGIGIWANELPEPGQGPAVGSATFTGLTLSNNAQDIRNTTSTFTIVRN</sequence>
<dbReference type="Pfam" id="PF22815">
    <property type="entry name" value="CatAgl_D1"/>
    <property type="match status" value="1"/>
</dbReference>